<dbReference type="RefSeq" id="WP_183373625.1">
    <property type="nucleotide sequence ID" value="NZ_CBCSFZ010000003.1"/>
</dbReference>
<keyword evidence="1" id="KW-0472">Membrane</keyword>
<feature type="transmembrane region" description="Helical" evidence="1">
    <location>
        <begin position="158"/>
        <end position="175"/>
    </location>
</feature>
<feature type="transmembrane region" description="Helical" evidence="1">
    <location>
        <begin position="469"/>
        <end position="489"/>
    </location>
</feature>
<accession>A0A839QQN0</accession>
<sequence>MSSGHIVQWLPLLPWALVFAVLLYLPGGVALLLMRTSLTRAVAGAPLITAVMLGVGGVVAQRWGIRYGVLTYLLLTLALWLGAYAARRAATLRSEVRSGQAQGSSAVRPRWGRGEAAGLIALMAVAVTFLWLPVVLTVDPTLPNPRVDPMYHYNVLDAIGETGTVSMFAAVDFMYGIQVRHVTYPTIWHALTVLGIPAIGVVEAAHVVSYLLIPIVFAVNSALLVRVVFRGRRWAMHIGVLAAALFPAFPAGMAYTKSFWPNALAVSFLPGLLVILLLFLRESRWGRLRRAPGSLVLSGLILIACTGGLGMTHPSVFFSFLVIALPLVVAVIARSSRTFRRALSRRALTLTAIGGAVIVLGGAALLLAPAQVRSFLLRDSIAGWNDVLLKVVSILANWPTDLTKPQGVLSAAVYLPLILFGVALLARRPGARWVGVAWLLQTLILLGAYFPLPVLSAVSGLWYSDTFRLMAVQVTILPLAVAAVFFWALDRRGEREPVAGSWGTRLPRLWAGGTVAAALVGSAYISSVSASMVGSGDTQDRPLTGYDEAALLDRLGRDLPEGSVVIGDPATGIAYLPLNSDVDSVFTQMNVREVDRDGIFLKDNFGYIRQDPRVCQLLRHYGIQYFYEDEPISYNESEREEAMPGFYGVDTSDGFTLIDQSGSAKLWRIDVCGEIDPPMQWWSRTDRAVPQVDRVEGVSGRPSTASID</sequence>
<feature type="transmembrane region" description="Helical" evidence="1">
    <location>
        <begin position="292"/>
        <end position="310"/>
    </location>
</feature>
<comment type="caution">
    <text evidence="2">The sequence shown here is derived from an EMBL/GenBank/DDBJ whole genome shotgun (WGS) entry which is preliminary data.</text>
</comment>
<gene>
    <name evidence="2" type="ORF">FHX50_000206</name>
</gene>
<dbReference type="AlphaFoldDB" id="A0A839QQN0"/>
<dbReference type="Proteomes" id="UP000568050">
    <property type="component" value="Unassembled WGS sequence"/>
</dbReference>
<dbReference type="Pfam" id="PF20176">
    <property type="entry name" value="DUF6541"/>
    <property type="match status" value="1"/>
</dbReference>
<protein>
    <submittedName>
        <fullName evidence="2">Peptidoglycan/LPS O-acetylase OafA/YrhL</fullName>
    </submittedName>
</protein>
<feature type="transmembrane region" description="Helical" evidence="1">
    <location>
        <begin position="347"/>
        <end position="368"/>
    </location>
</feature>
<feature type="transmembrane region" description="Helical" evidence="1">
    <location>
        <begin position="509"/>
        <end position="533"/>
    </location>
</feature>
<feature type="transmembrane region" description="Helical" evidence="1">
    <location>
        <begin position="182"/>
        <end position="202"/>
    </location>
</feature>
<feature type="transmembrane region" description="Helical" evidence="1">
    <location>
        <begin position="208"/>
        <end position="229"/>
    </location>
</feature>
<reference evidence="2 3" key="1">
    <citation type="submission" date="2020-08" db="EMBL/GenBank/DDBJ databases">
        <title>Sequencing the genomes of 1000 actinobacteria strains.</title>
        <authorList>
            <person name="Klenk H.-P."/>
        </authorList>
    </citation>
    <scope>NUCLEOTIDE SEQUENCE [LARGE SCALE GENOMIC DNA]</scope>
    <source>
        <strain evidence="2 3">DSM 23040</strain>
    </source>
</reference>
<dbReference type="EMBL" id="JACHWP010000001">
    <property type="protein sequence ID" value="MBB3021958.1"/>
    <property type="molecule type" value="Genomic_DNA"/>
</dbReference>
<feature type="transmembrane region" description="Helical" evidence="1">
    <location>
        <begin position="12"/>
        <end position="34"/>
    </location>
</feature>
<feature type="transmembrane region" description="Helical" evidence="1">
    <location>
        <begin position="234"/>
        <end position="253"/>
    </location>
</feature>
<feature type="transmembrane region" description="Helical" evidence="1">
    <location>
        <begin position="259"/>
        <end position="280"/>
    </location>
</feature>
<feature type="transmembrane region" description="Helical" evidence="1">
    <location>
        <begin position="316"/>
        <end position="335"/>
    </location>
</feature>
<keyword evidence="1" id="KW-0812">Transmembrane</keyword>
<feature type="transmembrane region" description="Helical" evidence="1">
    <location>
        <begin position="41"/>
        <end position="59"/>
    </location>
</feature>
<evidence type="ECO:0000313" key="2">
    <source>
        <dbReference type="EMBL" id="MBB3021958.1"/>
    </source>
</evidence>
<feature type="transmembrane region" description="Helical" evidence="1">
    <location>
        <begin position="65"/>
        <end position="86"/>
    </location>
</feature>
<feature type="transmembrane region" description="Helical" evidence="1">
    <location>
        <begin position="407"/>
        <end position="426"/>
    </location>
</feature>
<feature type="transmembrane region" description="Helical" evidence="1">
    <location>
        <begin position="116"/>
        <end position="138"/>
    </location>
</feature>
<evidence type="ECO:0000313" key="3">
    <source>
        <dbReference type="Proteomes" id="UP000568050"/>
    </source>
</evidence>
<evidence type="ECO:0000256" key="1">
    <source>
        <dbReference type="SAM" id="Phobius"/>
    </source>
</evidence>
<dbReference type="InterPro" id="IPR046671">
    <property type="entry name" value="DUF6541"/>
</dbReference>
<organism evidence="2 3">
    <name type="scientific">Helcobacillus massiliensis</name>
    <dbReference type="NCBI Taxonomy" id="521392"/>
    <lineage>
        <taxon>Bacteria</taxon>
        <taxon>Bacillati</taxon>
        <taxon>Actinomycetota</taxon>
        <taxon>Actinomycetes</taxon>
        <taxon>Micrococcales</taxon>
        <taxon>Dermabacteraceae</taxon>
        <taxon>Helcobacillus</taxon>
    </lineage>
</organism>
<feature type="transmembrane region" description="Helical" evidence="1">
    <location>
        <begin position="438"/>
        <end position="463"/>
    </location>
</feature>
<keyword evidence="3" id="KW-1185">Reference proteome</keyword>
<proteinExistence type="predicted"/>
<keyword evidence="1" id="KW-1133">Transmembrane helix</keyword>
<name>A0A839QQN0_9MICO</name>